<dbReference type="EMBL" id="VSWD01000010">
    <property type="protein sequence ID" value="KAK3090677.1"/>
    <property type="molecule type" value="Genomic_DNA"/>
</dbReference>
<feature type="compositionally biased region" description="Low complexity" evidence="1">
    <location>
        <begin position="35"/>
        <end position="44"/>
    </location>
</feature>
<dbReference type="Proteomes" id="UP001186944">
    <property type="component" value="Unassembled WGS sequence"/>
</dbReference>
<gene>
    <name evidence="2" type="ORF">FSP39_013643</name>
</gene>
<protein>
    <submittedName>
        <fullName evidence="2">Uncharacterized protein</fullName>
    </submittedName>
</protein>
<feature type="compositionally biased region" description="Polar residues" evidence="1">
    <location>
        <begin position="49"/>
        <end position="89"/>
    </location>
</feature>
<name>A0AA88XR04_PINIB</name>
<comment type="caution">
    <text evidence="2">The sequence shown here is derived from an EMBL/GenBank/DDBJ whole genome shotgun (WGS) entry which is preliminary data.</text>
</comment>
<feature type="compositionally biased region" description="Basic and acidic residues" evidence="1">
    <location>
        <begin position="98"/>
        <end position="129"/>
    </location>
</feature>
<evidence type="ECO:0000313" key="2">
    <source>
        <dbReference type="EMBL" id="KAK3090677.1"/>
    </source>
</evidence>
<evidence type="ECO:0000313" key="3">
    <source>
        <dbReference type="Proteomes" id="UP001186944"/>
    </source>
</evidence>
<keyword evidence="3" id="KW-1185">Reference proteome</keyword>
<proteinExistence type="predicted"/>
<accession>A0AA88XR04</accession>
<evidence type="ECO:0000256" key="1">
    <source>
        <dbReference type="SAM" id="MobiDB-lite"/>
    </source>
</evidence>
<dbReference type="AlphaFoldDB" id="A0AA88XR04"/>
<feature type="region of interest" description="Disordered" evidence="1">
    <location>
        <begin position="1"/>
        <end position="129"/>
    </location>
</feature>
<organism evidence="2 3">
    <name type="scientific">Pinctada imbricata</name>
    <name type="common">Atlantic pearl-oyster</name>
    <name type="synonym">Pinctada martensii</name>
    <dbReference type="NCBI Taxonomy" id="66713"/>
    <lineage>
        <taxon>Eukaryota</taxon>
        <taxon>Metazoa</taxon>
        <taxon>Spiralia</taxon>
        <taxon>Lophotrochozoa</taxon>
        <taxon>Mollusca</taxon>
        <taxon>Bivalvia</taxon>
        <taxon>Autobranchia</taxon>
        <taxon>Pteriomorphia</taxon>
        <taxon>Pterioida</taxon>
        <taxon>Pterioidea</taxon>
        <taxon>Pteriidae</taxon>
        <taxon>Pinctada</taxon>
    </lineage>
</organism>
<reference evidence="2" key="1">
    <citation type="submission" date="2019-08" db="EMBL/GenBank/DDBJ databases">
        <title>The improved chromosome-level genome for the pearl oyster Pinctada fucata martensii using PacBio sequencing and Hi-C.</title>
        <authorList>
            <person name="Zheng Z."/>
        </authorList>
    </citation>
    <scope>NUCLEOTIDE SEQUENCE</scope>
    <source>
        <strain evidence="2">ZZ-2019</strain>
        <tissue evidence="2">Adductor muscle</tissue>
    </source>
</reference>
<sequence length="129" mass="13867">MQSVASNPLIGGNPYTTFPYPQLARTPSPSPNPGSPTTTRSPSPLAFSQGHQIGSSNMTQHTIPAHLNTSNQSPNLTGRKSSLTKTSEPGSPLLRRALSPDRLHPHSAEKSVQRKGSLQEKKTNLYESL</sequence>